<accession>A0A3A1YMJ2</accession>
<proteinExistence type="inferred from homology"/>
<evidence type="ECO:0000256" key="4">
    <source>
        <dbReference type="ARBA" id="ARBA00022806"/>
    </source>
</evidence>
<keyword evidence="6" id="KW-0238">DNA-binding</keyword>
<evidence type="ECO:0000256" key="2">
    <source>
        <dbReference type="ARBA" id="ARBA00022741"/>
    </source>
</evidence>
<dbReference type="Gene3D" id="1.10.10.10">
    <property type="entry name" value="Winged helix-like DNA-binding domain superfamily/Winged helix DNA-binding domain"/>
    <property type="match status" value="1"/>
</dbReference>
<dbReference type="InterPro" id="IPR014001">
    <property type="entry name" value="Helicase_ATP-bd"/>
</dbReference>
<feature type="domain" description="HRDC" evidence="12">
    <location>
        <begin position="931"/>
        <end position="1011"/>
    </location>
</feature>
<feature type="domain" description="Helicase C-terminal" evidence="14">
    <location>
        <begin position="558"/>
        <end position="711"/>
    </location>
</feature>
<dbReference type="NCBIfam" id="TIGR00614">
    <property type="entry name" value="recQ_fam"/>
    <property type="match status" value="1"/>
</dbReference>
<feature type="domain" description="Helicase ATP-binding" evidence="13">
    <location>
        <begin position="365"/>
        <end position="534"/>
    </location>
</feature>
<evidence type="ECO:0000256" key="1">
    <source>
        <dbReference type="ARBA" id="ARBA00005446"/>
    </source>
</evidence>
<dbReference type="PANTHER" id="PTHR13710">
    <property type="entry name" value="DNA HELICASE RECQ FAMILY MEMBER"/>
    <property type="match status" value="1"/>
</dbReference>
<dbReference type="Pfam" id="PF00271">
    <property type="entry name" value="Helicase_C"/>
    <property type="match status" value="1"/>
</dbReference>
<dbReference type="InterPro" id="IPR010997">
    <property type="entry name" value="HRDC-like_sf"/>
</dbReference>
<dbReference type="GO" id="GO:0005694">
    <property type="term" value="C:chromosome"/>
    <property type="evidence" value="ECO:0007669"/>
    <property type="project" value="TreeGrafter"/>
</dbReference>
<dbReference type="Pfam" id="PF16124">
    <property type="entry name" value="RecQ_Zn_bind"/>
    <property type="match status" value="1"/>
</dbReference>
<dbReference type="InterPro" id="IPR044876">
    <property type="entry name" value="HRDC_dom_sf"/>
</dbReference>
<dbReference type="InterPro" id="IPR004589">
    <property type="entry name" value="DNA_helicase_ATP-dep_RecQ"/>
</dbReference>
<dbReference type="InterPro" id="IPR036388">
    <property type="entry name" value="WH-like_DNA-bd_sf"/>
</dbReference>
<keyword evidence="4" id="KW-0347">Helicase</keyword>
<dbReference type="InterPro" id="IPR018982">
    <property type="entry name" value="RQC_domain"/>
</dbReference>
<evidence type="ECO:0000256" key="8">
    <source>
        <dbReference type="ARBA" id="ARBA00034617"/>
    </source>
</evidence>
<dbReference type="AlphaFoldDB" id="A0A3A1YMJ2"/>
<dbReference type="Pfam" id="PF00570">
    <property type="entry name" value="HRDC"/>
    <property type="match status" value="1"/>
</dbReference>
<dbReference type="GO" id="GO:0009378">
    <property type="term" value="F:four-way junction helicase activity"/>
    <property type="evidence" value="ECO:0007669"/>
    <property type="project" value="TreeGrafter"/>
</dbReference>
<reference evidence="15 16" key="1">
    <citation type="submission" date="2017-08" db="EMBL/GenBank/DDBJ databases">
        <title>Reclassification of Bisgaard taxon 37 and 44.</title>
        <authorList>
            <person name="Christensen H."/>
        </authorList>
    </citation>
    <scope>NUCLEOTIDE SEQUENCE [LARGE SCALE GENOMIC DNA]</scope>
    <source>
        <strain evidence="15 16">111</strain>
    </source>
</reference>
<dbReference type="SMART" id="SM00487">
    <property type="entry name" value="DEXDc"/>
    <property type="match status" value="1"/>
</dbReference>
<comment type="catalytic activity">
    <reaction evidence="8">
        <text>Couples ATP hydrolysis with the unwinding of duplex DNA by translocating in the 3'-5' direction.</text>
        <dbReference type="EC" id="5.6.2.4"/>
    </reaction>
</comment>
<dbReference type="InterPro" id="IPR027417">
    <property type="entry name" value="P-loop_NTPase"/>
</dbReference>
<keyword evidence="7" id="KW-0413">Isomerase</keyword>
<protein>
    <recommendedName>
        <fullName evidence="10">ATP-dependent DNA helicase RecQ</fullName>
        <ecNumber evidence="9">5.6.2.4</ecNumber>
    </recommendedName>
    <alternativeName>
        <fullName evidence="11">DNA 3'-5' helicase RecQ</fullName>
    </alternativeName>
</protein>
<dbReference type="GO" id="GO:0000724">
    <property type="term" value="P:double-strand break repair via homologous recombination"/>
    <property type="evidence" value="ECO:0007669"/>
    <property type="project" value="TreeGrafter"/>
</dbReference>
<keyword evidence="16" id="KW-1185">Reference proteome</keyword>
<dbReference type="PROSITE" id="PS51192">
    <property type="entry name" value="HELICASE_ATP_BIND_1"/>
    <property type="match status" value="1"/>
</dbReference>
<keyword evidence="5" id="KW-0067">ATP-binding</keyword>
<dbReference type="Proteomes" id="UP000265916">
    <property type="component" value="Unassembled WGS sequence"/>
</dbReference>
<dbReference type="InterPro" id="IPR011545">
    <property type="entry name" value="DEAD/DEAH_box_helicase_dom"/>
</dbReference>
<evidence type="ECO:0000256" key="7">
    <source>
        <dbReference type="ARBA" id="ARBA00023235"/>
    </source>
</evidence>
<name>A0A3A1YMJ2_9GAMM</name>
<organism evidence="15 16">
    <name type="scientific">Psittacicella hinzii</name>
    <dbReference type="NCBI Taxonomy" id="2028575"/>
    <lineage>
        <taxon>Bacteria</taxon>
        <taxon>Pseudomonadati</taxon>
        <taxon>Pseudomonadota</taxon>
        <taxon>Gammaproteobacteria</taxon>
        <taxon>Pasteurellales</taxon>
        <taxon>Psittacicellaceae</taxon>
        <taxon>Psittacicella</taxon>
    </lineage>
</organism>
<dbReference type="GO" id="GO:0016787">
    <property type="term" value="F:hydrolase activity"/>
    <property type="evidence" value="ECO:0007669"/>
    <property type="project" value="UniProtKB-KW"/>
</dbReference>
<keyword evidence="2" id="KW-0547">Nucleotide-binding</keyword>
<evidence type="ECO:0000259" key="12">
    <source>
        <dbReference type="PROSITE" id="PS50967"/>
    </source>
</evidence>
<dbReference type="InterPro" id="IPR001650">
    <property type="entry name" value="Helicase_C-like"/>
</dbReference>
<dbReference type="EMBL" id="NRJG01000033">
    <property type="protein sequence ID" value="RIY39382.1"/>
    <property type="molecule type" value="Genomic_DNA"/>
</dbReference>
<dbReference type="EC" id="5.6.2.4" evidence="9"/>
<dbReference type="Pfam" id="PF09382">
    <property type="entry name" value="RQC"/>
    <property type="match status" value="1"/>
</dbReference>
<dbReference type="SMART" id="SM00341">
    <property type="entry name" value="HRDC"/>
    <property type="match status" value="1"/>
</dbReference>
<evidence type="ECO:0000259" key="14">
    <source>
        <dbReference type="PROSITE" id="PS51194"/>
    </source>
</evidence>
<dbReference type="PANTHER" id="PTHR13710:SF108">
    <property type="entry name" value="ATP-DEPENDENT DNA HELICASE Q4"/>
    <property type="match status" value="1"/>
</dbReference>
<evidence type="ECO:0000256" key="11">
    <source>
        <dbReference type="ARBA" id="ARBA00044550"/>
    </source>
</evidence>
<dbReference type="OrthoDB" id="9760034at2"/>
<dbReference type="PROSITE" id="PS50967">
    <property type="entry name" value="HRDC"/>
    <property type="match status" value="1"/>
</dbReference>
<dbReference type="GO" id="GO:0005737">
    <property type="term" value="C:cytoplasm"/>
    <property type="evidence" value="ECO:0007669"/>
    <property type="project" value="TreeGrafter"/>
</dbReference>
<dbReference type="Gene3D" id="3.40.50.300">
    <property type="entry name" value="P-loop containing nucleotide triphosphate hydrolases"/>
    <property type="match status" value="2"/>
</dbReference>
<dbReference type="SMART" id="SM00490">
    <property type="entry name" value="HELICc"/>
    <property type="match status" value="1"/>
</dbReference>
<dbReference type="GO" id="GO:0006260">
    <property type="term" value="P:DNA replication"/>
    <property type="evidence" value="ECO:0007669"/>
    <property type="project" value="InterPro"/>
</dbReference>
<sequence length="1016" mass="114072">MLMTEKLNLANWLSGSTDYCPEGNRLYLKPSFSASREEQELAAHVDAAEFTPLTYIAQENLKGEDETNTASAVDGRVSAQSLNLTTQNPQIARAQLTLNTQAQDYRLQAQRQDAASFADLKAPAITAESAHLAAMQSLQQIQAQRLQQIATLQQNLLAPAQLDALNTLAPSEAKVSCLQELVKTCQQALPDLEWQGQAGDYGLLNLPQLLNKTSASEQQAYGEGNDQEQAAYQEHTAYQVQAASQDQPLSSSQEQFGNLAASGSVNNFGSNGNSNAYYGQLSASNSYAPELDIVNLNTTQLSVRQEQQLEANSWWQHVQPEYRPLYTSINPESWMHIEDLHLRARTCLRKCFGLHQYRGLQEQIVNSLLDGQDTMAIMATGMGKSMCYQVPGMCLPGVTLVVSPLISLMDDQVAALRANGIGAAVYNGSTSNQDKQAIFNAIRAGGCKFLYISPEKLASDYTLREISQLPVSLIAIDEAHCVSQWGHDFRPEYLRLSRIRQCFNYYIPMLACTATARLNTRDDIAQSLQLYHPRVYIGDFNRPNISLTVQDVATKREKDEALLTLLKNSTRLPAVVYCYARKTVENVTEFLQKKGISATRYHAQLPTWEKEQNQEMFMTGQVDVVVATIAFGMGINKSNIRQVIHYDYPSTLENYYQEIGRAGRDGEPASAILLNHVENRDWRISLLYDELVEKQNQQALSNIGYPSLLTGKAKNAEQRLDELNQVDMNNPLIDSHPERSPEMKFKKLKEVFDFCDTQNCRRRVLLSAFNQIVEQDCGNCDNCLGHKGQVAKMEISEDAHFILGLVIVFKEMVSAETLVQIATDKAKISNELSRAFQLKSQACANAQEYQRLQQDIANLDSWVQRISVKVADTRVYGRDYWHAVISQLLELGYLHYDRKYNYLHITAAGQQLLKARGKIQVGALPELHRRDIFVLALMRELELIRVKVAQLQNMRNDAIMSDPTMLAISKELPTTTKALIQIDGFTRAKVKLFGDYVLEAVARYQRRVKLNDVTAK</sequence>
<evidence type="ECO:0000256" key="6">
    <source>
        <dbReference type="ARBA" id="ARBA00023125"/>
    </source>
</evidence>
<dbReference type="GO" id="GO:0005524">
    <property type="term" value="F:ATP binding"/>
    <property type="evidence" value="ECO:0007669"/>
    <property type="project" value="UniProtKB-KW"/>
</dbReference>
<evidence type="ECO:0000256" key="3">
    <source>
        <dbReference type="ARBA" id="ARBA00022801"/>
    </source>
</evidence>
<dbReference type="InterPro" id="IPR032284">
    <property type="entry name" value="RecQ_Zn-bd"/>
</dbReference>
<dbReference type="CDD" id="cd17920">
    <property type="entry name" value="DEXHc_RecQ"/>
    <property type="match status" value="1"/>
</dbReference>
<dbReference type="InterPro" id="IPR002121">
    <property type="entry name" value="HRDC_dom"/>
</dbReference>
<evidence type="ECO:0000256" key="5">
    <source>
        <dbReference type="ARBA" id="ARBA00022840"/>
    </source>
</evidence>
<evidence type="ECO:0000259" key="13">
    <source>
        <dbReference type="PROSITE" id="PS51192"/>
    </source>
</evidence>
<dbReference type="SUPFAM" id="SSF47819">
    <property type="entry name" value="HRDC-like"/>
    <property type="match status" value="1"/>
</dbReference>
<dbReference type="PROSITE" id="PS51194">
    <property type="entry name" value="HELICASE_CTER"/>
    <property type="match status" value="1"/>
</dbReference>
<evidence type="ECO:0000256" key="9">
    <source>
        <dbReference type="ARBA" id="ARBA00034808"/>
    </source>
</evidence>
<dbReference type="Pfam" id="PF00270">
    <property type="entry name" value="DEAD"/>
    <property type="match status" value="1"/>
</dbReference>
<dbReference type="GO" id="GO:0043138">
    <property type="term" value="F:3'-5' DNA helicase activity"/>
    <property type="evidence" value="ECO:0007669"/>
    <property type="project" value="UniProtKB-EC"/>
</dbReference>
<evidence type="ECO:0000256" key="10">
    <source>
        <dbReference type="ARBA" id="ARBA00044535"/>
    </source>
</evidence>
<evidence type="ECO:0000313" key="15">
    <source>
        <dbReference type="EMBL" id="RIY39382.1"/>
    </source>
</evidence>
<dbReference type="GO" id="GO:0003677">
    <property type="term" value="F:DNA binding"/>
    <property type="evidence" value="ECO:0007669"/>
    <property type="project" value="UniProtKB-KW"/>
</dbReference>
<comment type="caution">
    <text evidence="15">The sequence shown here is derived from an EMBL/GenBank/DDBJ whole genome shotgun (WGS) entry which is preliminary data.</text>
</comment>
<keyword evidence="3" id="KW-0378">Hydrolase</keyword>
<dbReference type="Gene3D" id="1.10.150.80">
    <property type="entry name" value="HRDC domain"/>
    <property type="match status" value="1"/>
</dbReference>
<dbReference type="SUPFAM" id="SSF52540">
    <property type="entry name" value="P-loop containing nucleoside triphosphate hydrolases"/>
    <property type="match status" value="1"/>
</dbReference>
<comment type="similarity">
    <text evidence="1">Belongs to the helicase family. RecQ subfamily.</text>
</comment>
<dbReference type="FunFam" id="3.40.50.300:FF:001389">
    <property type="entry name" value="ATP-dependent DNA helicase RecQ"/>
    <property type="match status" value="1"/>
</dbReference>
<gene>
    <name evidence="15" type="ORF">CKF58_02265</name>
</gene>
<evidence type="ECO:0000313" key="16">
    <source>
        <dbReference type="Proteomes" id="UP000265916"/>
    </source>
</evidence>